<sequence>MTRDDPADPVIFKEVQRFTQFWVWLAVLLPAAMAWYGAIEQLVYGRPYGTNPVSDQGMVSILVAFGFLLPLFILSIRLVIVVRNSGIYVKFFPVHLSFKHYPFESISAYDAVTYRPLRDYGGWGIRYGSQGKAYNIKGNRGLMLKLTNGKHLLLGSQESDVLKMSVDQGRSRTSN</sequence>
<dbReference type="RefSeq" id="WP_091932209.1">
    <property type="nucleotide sequence ID" value="NZ_FOUJ01000001.1"/>
</dbReference>
<keyword evidence="1" id="KW-0472">Membrane</keyword>
<dbReference type="STRING" id="487685.SAMN04488696_0319"/>
<evidence type="ECO:0000256" key="1">
    <source>
        <dbReference type="SAM" id="Phobius"/>
    </source>
</evidence>
<proteinExistence type="predicted"/>
<accession>A0A1I4NXX8</accession>
<feature type="transmembrane region" description="Helical" evidence="1">
    <location>
        <begin position="59"/>
        <end position="80"/>
    </location>
</feature>
<name>A0A1I4NXX8_9EURY</name>
<organism evidence="2 3">
    <name type="scientific">Methanolobus profundi</name>
    <dbReference type="NCBI Taxonomy" id="487685"/>
    <lineage>
        <taxon>Archaea</taxon>
        <taxon>Methanobacteriati</taxon>
        <taxon>Methanobacteriota</taxon>
        <taxon>Stenosarchaea group</taxon>
        <taxon>Methanomicrobia</taxon>
        <taxon>Methanosarcinales</taxon>
        <taxon>Methanosarcinaceae</taxon>
        <taxon>Methanolobus</taxon>
    </lineage>
</organism>
<dbReference type="OrthoDB" id="132173at2157"/>
<evidence type="ECO:0000313" key="2">
    <source>
        <dbReference type="EMBL" id="SFM20157.1"/>
    </source>
</evidence>
<dbReference type="Pfam" id="PF19638">
    <property type="entry name" value="DUF6141"/>
    <property type="match status" value="1"/>
</dbReference>
<dbReference type="Proteomes" id="UP000198535">
    <property type="component" value="Unassembled WGS sequence"/>
</dbReference>
<dbReference type="AlphaFoldDB" id="A0A1I4NXX8"/>
<dbReference type="EMBL" id="FOUJ01000001">
    <property type="protein sequence ID" value="SFM20157.1"/>
    <property type="molecule type" value="Genomic_DNA"/>
</dbReference>
<keyword evidence="1" id="KW-0812">Transmembrane</keyword>
<evidence type="ECO:0000313" key="3">
    <source>
        <dbReference type="Proteomes" id="UP000198535"/>
    </source>
</evidence>
<feature type="transmembrane region" description="Helical" evidence="1">
    <location>
        <begin position="21"/>
        <end position="39"/>
    </location>
</feature>
<gene>
    <name evidence="2" type="ORF">SAMN04488696_0319</name>
</gene>
<dbReference type="InterPro" id="IPR046139">
    <property type="entry name" value="DUF6141"/>
</dbReference>
<reference evidence="3" key="1">
    <citation type="submission" date="2016-10" db="EMBL/GenBank/DDBJ databases">
        <authorList>
            <person name="Varghese N."/>
            <person name="Submissions S."/>
        </authorList>
    </citation>
    <scope>NUCLEOTIDE SEQUENCE [LARGE SCALE GENOMIC DNA]</scope>
    <source>
        <strain evidence="3">Mob M</strain>
    </source>
</reference>
<protein>
    <submittedName>
        <fullName evidence="2">Uncharacterized protein</fullName>
    </submittedName>
</protein>
<keyword evidence="1" id="KW-1133">Transmembrane helix</keyword>
<keyword evidence="3" id="KW-1185">Reference proteome</keyword>